<sequence>MPWIQVYDPVNNLGLSALLAVIPILFLFYALAIRRMKGHIAGFLTVVVAIIVAILGYRMPAGLAVLSFLNGGLYGLFPISWIVVTAVFLYQITVKTGQFEVIKDSIAGLTEDRRLQALLIAFSFGAFLEGSAGFGTPVAITAAMLAGLGFNPIYAASICLLANTAPVAFGGIGVPVITLAQVSGIDSMLLSKMISRQLIFLSVLVPFWLVAIMSGWKGVKETWPACLVSGGSFALGQWFSANYLGPMLPNIISALFSLVCLLLFLRVWQPRNIWRFPNEPAVKGTRNHHTPGAVLKAWMPFIILTLMVGDWGINSVKAVLDQVTVKFAIPGLHQAVIKAGASKAMDAIFTFNWLSAAGTGILLAAFISMLILGMCFGDWLRIFGETLYDLRYAVLTIFMVLGYAYIANFSGMSTTLGQALTVTGKAFPFVAPFLGWLGVFITGSDTSANALFGKLQYITGQNIGVDPVLTVAANSSGGVTGKMISPQTIAVATAATGYVGKEGDLFRFAIVPSILMTVIISIITVLQAYIFKWMIPAHGDLTQMATATAVKVNLANGVSILAGTIIVIIILAVIVASGNRSRGSRGFYTPGK</sequence>
<protein>
    <recommendedName>
        <fullName evidence="8">L-lactate permease</fullName>
    </recommendedName>
</protein>
<feature type="transmembrane region" description="Helical" evidence="8">
    <location>
        <begin position="388"/>
        <end position="406"/>
    </location>
</feature>
<evidence type="ECO:0000256" key="7">
    <source>
        <dbReference type="ARBA" id="ARBA00023136"/>
    </source>
</evidence>
<reference evidence="9" key="1">
    <citation type="journal article" date="2014" name="Gene">
        <title>Genome-guided analysis of transformation efficiency and carbon dioxide assimilation by Moorella thermoacetica Y72.</title>
        <authorList>
            <person name="Tsukahara K."/>
            <person name="Kita A."/>
            <person name="Nakashimada Y."/>
            <person name="Hoshino T."/>
            <person name="Murakami K."/>
        </authorList>
    </citation>
    <scope>NUCLEOTIDE SEQUENCE [LARGE SCALE GENOMIC DNA]</scope>
    <source>
        <strain evidence="9">Y72</strain>
    </source>
</reference>
<feature type="transmembrane region" description="Helical" evidence="8">
    <location>
        <begin position="554"/>
        <end position="576"/>
    </location>
</feature>
<feature type="transmembrane region" description="Helical" evidence="8">
    <location>
        <begin position="115"/>
        <end position="148"/>
    </location>
</feature>
<proteinExistence type="inferred from homology"/>
<organism evidence="9">
    <name type="scientific">Moorella thermoacetica Y72</name>
    <dbReference type="NCBI Taxonomy" id="1325331"/>
    <lineage>
        <taxon>Bacteria</taxon>
        <taxon>Bacillati</taxon>
        <taxon>Bacillota</taxon>
        <taxon>Clostridia</taxon>
        <taxon>Neomoorellales</taxon>
        <taxon>Neomoorellaceae</taxon>
        <taxon>Neomoorella</taxon>
    </lineage>
</organism>
<keyword evidence="4 8" id="KW-1003">Cell membrane</keyword>
<evidence type="ECO:0000256" key="2">
    <source>
        <dbReference type="ARBA" id="ARBA00010100"/>
    </source>
</evidence>
<dbReference type="PANTHER" id="PTHR30003">
    <property type="entry name" value="L-LACTATE PERMEASE"/>
    <property type="match status" value="1"/>
</dbReference>
<feature type="transmembrane region" description="Helical" evidence="8">
    <location>
        <begin position="154"/>
        <end position="177"/>
    </location>
</feature>
<evidence type="ECO:0000256" key="4">
    <source>
        <dbReference type="ARBA" id="ARBA00022475"/>
    </source>
</evidence>
<dbReference type="GO" id="GO:0015295">
    <property type="term" value="F:solute:proton symporter activity"/>
    <property type="evidence" value="ECO:0007669"/>
    <property type="project" value="TreeGrafter"/>
</dbReference>
<evidence type="ECO:0000256" key="6">
    <source>
        <dbReference type="ARBA" id="ARBA00022989"/>
    </source>
</evidence>
<evidence type="ECO:0000256" key="3">
    <source>
        <dbReference type="ARBA" id="ARBA00022448"/>
    </source>
</evidence>
<dbReference type="PANTHER" id="PTHR30003:SF0">
    <property type="entry name" value="GLYCOLATE PERMEASE GLCA-RELATED"/>
    <property type="match status" value="1"/>
</dbReference>
<keyword evidence="3 8" id="KW-0813">Transport</keyword>
<feature type="transmembrane region" description="Helical" evidence="8">
    <location>
        <begin position="198"/>
        <end position="216"/>
    </location>
</feature>
<evidence type="ECO:0000256" key="1">
    <source>
        <dbReference type="ARBA" id="ARBA00004651"/>
    </source>
</evidence>
<evidence type="ECO:0000256" key="8">
    <source>
        <dbReference type="RuleBase" id="RU365092"/>
    </source>
</evidence>
<comment type="subcellular location">
    <subcellularLocation>
        <location evidence="1 8">Cell membrane</location>
        <topology evidence="1 8">Multi-pass membrane protein</topology>
    </subcellularLocation>
</comment>
<feature type="transmembrane region" description="Helical" evidence="8">
    <location>
        <begin position="71"/>
        <end position="94"/>
    </location>
</feature>
<dbReference type="InterPro" id="IPR003804">
    <property type="entry name" value="Lactate_perm"/>
</dbReference>
<feature type="transmembrane region" description="Helical" evidence="8">
    <location>
        <begin position="426"/>
        <end position="444"/>
    </location>
</feature>
<dbReference type="NCBIfam" id="TIGR00795">
    <property type="entry name" value="lctP"/>
    <property type="match status" value="1"/>
</dbReference>
<dbReference type="GO" id="GO:0015129">
    <property type="term" value="F:lactate transmembrane transporter activity"/>
    <property type="evidence" value="ECO:0007669"/>
    <property type="project" value="UniProtKB-UniRule"/>
</dbReference>
<dbReference type="Proteomes" id="UP000063718">
    <property type="component" value="Unassembled WGS sequence"/>
</dbReference>
<dbReference type="EMBL" id="DF238840">
    <property type="protein sequence ID" value="GAF25538.1"/>
    <property type="molecule type" value="Genomic_DNA"/>
</dbReference>
<gene>
    <name evidence="9" type="ORF">MTY_0873</name>
</gene>
<dbReference type="AlphaFoldDB" id="A0A0S6U950"/>
<evidence type="ECO:0000313" key="9">
    <source>
        <dbReference type="EMBL" id="GAF25538.1"/>
    </source>
</evidence>
<feature type="transmembrane region" description="Helical" evidence="8">
    <location>
        <begin position="508"/>
        <end position="534"/>
    </location>
</feature>
<evidence type="ECO:0000256" key="5">
    <source>
        <dbReference type="ARBA" id="ARBA00022692"/>
    </source>
</evidence>
<keyword evidence="7 8" id="KW-0472">Membrane</keyword>
<keyword evidence="5 8" id="KW-0812">Transmembrane</keyword>
<name>A0A0S6U950_NEOTH</name>
<dbReference type="GO" id="GO:0005886">
    <property type="term" value="C:plasma membrane"/>
    <property type="evidence" value="ECO:0007669"/>
    <property type="project" value="UniProtKB-SubCell"/>
</dbReference>
<keyword evidence="6 8" id="KW-1133">Transmembrane helix</keyword>
<dbReference type="Pfam" id="PF02652">
    <property type="entry name" value="Lactate_perm"/>
    <property type="match status" value="1"/>
</dbReference>
<feature type="transmembrane region" description="Helical" evidence="8">
    <location>
        <begin position="353"/>
        <end position="376"/>
    </location>
</feature>
<feature type="transmembrane region" description="Helical" evidence="8">
    <location>
        <begin position="40"/>
        <end position="59"/>
    </location>
</feature>
<comment type="similarity">
    <text evidence="2 8">Belongs to the lactate permease family.</text>
</comment>
<dbReference type="RefSeq" id="WP_025773484.1">
    <property type="nucleotide sequence ID" value="NZ_DF238840.1"/>
</dbReference>
<feature type="transmembrane region" description="Helical" evidence="8">
    <location>
        <begin position="12"/>
        <end position="33"/>
    </location>
</feature>
<comment type="function">
    <text evidence="8">Uptake of L-lactate across the membrane. Can also transport D-lactate and glycolate.</text>
</comment>
<feature type="transmembrane region" description="Helical" evidence="8">
    <location>
        <begin position="247"/>
        <end position="268"/>
    </location>
</feature>
<accession>A0A0S6U950</accession>